<comment type="function">
    <text evidence="9">Involved in protein export. Acts as a chaperone by maintaining the newly synthesized protein in an open conformation. Functions as a peptidyl-prolyl cis-trans isomerase.</text>
</comment>
<comment type="similarity">
    <text evidence="2 9">Belongs to the FKBP-type PPIase family. Tig subfamily.</text>
</comment>
<keyword evidence="5 9" id="KW-0697">Rotamase</keyword>
<dbReference type="EMBL" id="DSZU01000012">
    <property type="protein sequence ID" value="HGV54550.1"/>
    <property type="molecule type" value="Genomic_DNA"/>
</dbReference>
<evidence type="ECO:0000256" key="7">
    <source>
        <dbReference type="ARBA" id="ARBA00023235"/>
    </source>
</evidence>
<name>A0A832LWQ0_9BACT</name>
<feature type="domain" description="Trigger factor ribosome-binding bacterial" evidence="10">
    <location>
        <begin position="1"/>
        <end position="147"/>
    </location>
</feature>
<keyword evidence="9" id="KW-0131">Cell cycle</keyword>
<dbReference type="NCBIfam" id="TIGR00115">
    <property type="entry name" value="tig"/>
    <property type="match status" value="1"/>
</dbReference>
<dbReference type="SUPFAM" id="SSF102735">
    <property type="entry name" value="Trigger factor ribosome-binding domain"/>
    <property type="match status" value="1"/>
</dbReference>
<comment type="domain">
    <text evidence="9">Consists of 3 domains; the N-terminus binds the ribosome, the middle domain has PPIase activity, while the C-terminus has intrinsic chaperone activity on its own.</text>
</comment>
<dbReference type="Pfam" id="PF05697">
    <property type="entry name" value="Trigger_N"/>
    <property type="match status" value="1"/>
</dbReference>
<dbReference type="GO" id="GO:0043335">
    <property type="term" value="P:protein unfolding"/>
    <property type="evidence" value="ECO:0007669"/>
    <property type="project" value="TreeGrafter"/>
</dbReference>
<dbReference type="SUPFAM" id="SSF54534">
    <property type="entry name" value="FKBP-like"/>
    <property type="match status" value="1"/>
</dbReference>
<evidence type="ECO:0000256" key="1">
    <source>
        <dbReference type="ARBA" id="ARBA00000971"/>
    </source>
</evidence>
<evidence type="ECO:0000256" key="2">
    <source>
        <dbReference type="ARBA" id="ARBA00005464"/>
    </source>
</evidence>
<dbReference type="PANTHER" id="PTHR30560:SF3">
    <property type="entry name" value="TRIGGER FACTOR-LIKE PROTEIN TIG, CHLOROPLASTIC"/>
    <property type="match status" value="1"/>
</dbReference>
<dbReference type="Pfam" id="PF05698">
    <property type="entry name" value="Trigger_C"/>
    <property type="match status" value="1"/>
</dbReference>
<dbReference type="GO" id="GO:0051301">
    <property type="term" value="P:cell division"/>
    <property type="evidence" value="ECO:0007669"/>
    <property type="project" value="UniProtKB-KW"/>
</dbReference>
<comment type="caution">
    <text evidence="12">The sequence shown here is derived from an EMBL/GenBank/DDBJ whole genome shotgun (WGS) entry which is preliminary data.</text>
</comment>
<organism evidence="12">
    <name type="scientific">Caldimicrobium thiodismutans</name>
    <dbReference type="NCBI Taxonomy" id="1653476"/>
    <lineage>
        <taxon>Bacteria</taxon>
        <taxon>Pseudomonadati</taxon>
        <taxon>Thermodesulfobacteriota</taxon>
        <taxon>Thermodesulfobacteria</taxon>
        <taxon>Thermodesulfobacteriales</taxon>
        <taxon>Thermodesulfobacteriaceae</taxon>
        <taxon>Caldimicrobium</taxon>
    </lineage>
</organism>
<sequence length="426" mass="50016">MRLEVEERSPVEKLLKIEVPPEVVNQTLEEVSLEIRKKAKLKGFREGKAPLHMVKKLFREEIEERSLERLIEKTLPEALKEKGLEPMLRPKVEHIERPVEGSPFNYTVLVELWPEIDLKREDYVGLEVEREKDEVSDEEVDRMIEEIRLSFSELRRTEEPIQERFAVVVAFEAFEGENPIPGHAAEALFIDVGTGEFNEKVERELLGKKEGDKITVEVEYPQDALNPLLAGKKVTYHLEVKEVYKRELEELTDEFVKKLNLGIDSVEKLRETVKNRLLQDKMRRNENKYRERLLDKILSTKDFPVPERYVEMKFYQLIDELRQSLEREGLSFEKMNLSLEKLRERLKPVAEKLAKEEILLDKIAELEGIDISNEEIENQINTISQGLKISLEEASRIVYYNILPKMLAERVMKFLVENSKPIYKES</sequence>
<dbReference type="SUPFAM" id="SSF109998">
    <property type="entry name" value="Triger factor/SurA peptide-binding domain-like"/>
    <property type="match status" value="1"/>
</dbReference>
<dbReference type="GO" id="GO:0015031">
    <property type="term" value="P:protein transport"/>
    <property type="evidence" value="ECO:0007669"/>
    <property type="project" value="UniProtKB-UniRule"/>
</dbReference>
<dbReference type="GO" id="GO:0043022">
    <property type="term" value="F:ribosome binding"/>
    <property type="evidence" value="ECO:0007669"/>
    <property type="project" value="TreeGrafter"/>
</dbReference>
<dbReference type="HAMAP" id="MF_00303">
    <property type="entry name" value="Trigger_factor_Tig"/>
    <property type="match status" value="1"/>
</dbReference>
<dbReference type="Gene3D" id="1.10.3120.10">
    <property type="entry name" value="Trigger factor, C-terminal domain"/>
    <property type="match status" value="1"/>
</dbReference>
<feature type="domain" description="Trigger factor C-terminal" evidence="11">
    <location>
        <begin position="265"/>
        <end position="399"/>
    </location>
</feature>
<keyword evidence="7 9" id="KW-0413">Isomerase</keyword>
<dbReference type="Gene3D" id="3.10.50.40">
    <property type="match status" value="1"/>
</dbReference>
<keyword evidence="9" id="KW-0963">Cytoplasm</keyword>
<keyword evidence="9" id="KW-0132">Cell division</keyword>
<dbReference type="InterPro" id="IPR027304">
    <property type="entry name" value="Trigger_fact/SurA_dom_sf"/>
</dbReference>
<dbReference type="AlphaFoldDB" id="A0A832LWQ0"/>
<dbReference type="InterPro" id="IPR036611">
    <property type="entry name" value="Trigger_fac_ribosome-bd_sf"/>
</dbReference>
<comment type="catalytic activity">
    <reaction evidence="1 9">
        <text>[protein]-peptidylproline (omega=180) = [protein]-peptidylproline (omega=0)</text>
        <dbReference type="Rhea" id="RHEA:16237"/>
        <dbReference type="Rhea" id="RHEA-COMP:10747"/>
        <dbReference type="Rhea" id="RHEA-COMP:10748"/>
        <dbReference type="ChEBI" id="CHEBI:83833"/>
        <dbReference type="ChEBI" id="CHEBI:83834"/>
        <dbReference type="EC" id="5.2.1.8"/>
    </reaction>
</comment>
<evidence type="ECO:0000256" key="5">
    <source>
        <dbReference type="ARBA" id="ARBA00023110"/>
    </source>
</evidence>
<gene>
    <name evidence="9 12" type="primary">tig</name>
    <name evidence="12" type="ORF">ENT73_00490</name>
</gene>
<proteinExistence type="inferred from homology"/>
<comment type="subcellular location">
    <subcellularLocation>
        <location evidence="9">Cytoplasm</location>
    </subcellularLocation>
    <text evidence="9">About half TF is bound to the ribosome near the polypeptide exit tunnel while the other half is free in the cytoplasm.</text>
</comment>
<dbReference type="InterPro" id="IPR046357">
    <property type="entry name" value="PPIase_dom_sf"/>
</dbReference>
<dbReference type="Gene3D" id="3.30.70.1050">
    <property type="entry name" value="Trigger factor ribosome-binding domain"/>
    <property type="match status" value="1"/>
</dbReference>
<protein>
    <recommendedName>
        <fullName evidence="4 9">Trigger factor</fullName>
        <shortName evidence="9">TF</shortName>
        <ecNumber evidence="3 9">5.2.1.8</ecNumber>
    </recommendedName>
    <alternativeName>
        <fullName evidence="8 9">PPIase</fullName>
    </alternativeName>
</protein>
<dbReference type="InterPro" id="IPR037041">
    <property type="entry name" value="Trigger_fac_C_sf"/>
</dbReference>
<evidence type="ECO:0000256" key="3">
    <source>
        <dbReference type="ARBA" id="ARBA00013194"/>
    </source>
</evidence>
<dbReference type="GO" id="GO:0003755">
    <property type="term" value="F:peptidyl-prolyl cis-trans isomerase activity"/>
    <property type="evidence" value="ECO:0007669"/>
    <property type="project" value="UniProtKB-UniRule"/>
</dbReference>
<keyword evidence="6 9" id="KW-0143">Chaperone</keyword>
<evidence type="ECO:0000256" key="8">
    <source>
        <dbReference type="ARBA" id="ARBA00029986"/>
    </source>
</evidence>
<dbReference type="PANTHER" id="PTHR30560">
    <property type="entry name" value="TRIGGER FACTOR CHAPERONE AND PEPTIDYL-PROLYL CIS/TRANS ISOMERASE"/>
    <property type="match status" value="1"/>
</dbReference>
<evidence type="ECO:0000313" key="12">
    <source>
        <dbReference type="EMBL" id="HGV54550.1"/>
    </source>
</evidence>
<evidence type="ECO:0000256" key="9">
    <source>
        <dbReference type="HAMAP-Rule" id="MF_00303"/>
    </source>
</evidence>
<evidence type="ECO:0000256" key="4">
    <source>
        <dbReference type="ARBA" id="ARBA00016902"/>
    </source>
</evidence>
<dbReference type="InterPro" id="IPR008880">
    <property type="entry name" value="Trigger_fac_C"/>
</dbReference>
<dbReference type="InterPro" id="IPR005215">
    <property type="entry name" value="Trig_fac"/>
</dbReference>
<dbReference type="PIRSF" id="PIRSF003095">
    <property type="entry name" value="Trigger_factor"/>
    <property type="match status" value="1"/>
</dbReference>
<reference evidence="12" key="1">
    <citation type="journal article" date="2020" name="mSystems">
        <title>Genome- and Community-Level Interaction Insights into Carbon Utilization and Element Cycling Functions of Hydrothermarchaeota in Hydrothermal Sediment.</title>
        <authorList>
            <person name="Zhou Z."/>
            <person name="Liu Y."/>
            <person name="Xu W."/>
            <person name="Pan J."/>
            <person name="Luo Z.H."/>
            <person name="Li M."/>
        </authorList>
    </citation>
    <scope>NUCLEOTIDE SEQUENCE [LARGE SCALE GENOMIC DNA]</scope>
    <source>
        <strain evidence="12">SpSt-605</strain>
    </source>
</reference>
<dbReference type="GO" id="GO:0044183">
    <property type="term" value="F:protein folding chaperone"/>
    <property type="evidence" value="ECO:0007669"/>
    <property type="project" value="TreeGrafter"/>
</dbReference>
<dbReference type="GO" id="GO:0051083">
    <property type="term" value="P:'de novo' cotranslational protein folding"/>
    <property type="evidence" value="ECO:0007669"/>
    <property type="project" value="TreeGrafter"/>
</dbReference>
<dbReference type="GO" id="GO:0005737">
    <property type="term" value="C:cytoplasm"/>
    <property type="evidence" value="ECO:0007669"/>
    <property type="project" value="UniProtKB-SubCell"/>
</dbReference>
<evidence type="ECO:0000256" key="6">
    <source>
        <dbReference type="ARBA" id="ARBA00023186"/>
    </source>
</evidence>
<evidence type="ECO:0000259" key="10">
    <source>
        <dbReference type="Pfam" id="PF05697"/>
    </source>
</evidence>
<evidence type="ECO:0000259" key="11">
    <source>
        <dbReference type="Pfam" id="PF05698"/>
    </source>
</evidence>
<accession>A0A832LWQ0</accession>
<dbReference type="InterPro" id="IPR008881">
    <property type="entry name" value="Trigger_fac_ribosome-bd_bac"/>
</dbReference>
<dbReference type="EC" id="5.2.1.8" evidence="3 9"/>